<dbReference type="Gene3D" id="3.40.50.150">
    <property type="entry name" value="Vaccinia Virus protein VP39"/>
    <property type="match status" value="1"/>
</dbReference>
<dbReference type="Proteomes" id="UP001500936">
    <property type="component" value="Unassembled WGS sequence"/>
</dbReference>
<sequence length="245" mass="27898">MQSHVYAEFAHIERVHWWFKARRGILDSILSAFVPKKASNCLDIGSGPAINAIMLKRHAQRLTLLEPSIEGVTMAKENLPEATIIHGFFPQDRPDAKYELITAFDVIEHIEDDKSAITAIAGMLQPNGITVITVPAYNWLWSEHDDVVHHKRRYTKDGLQELMESSGLVVEKISYFNFLLFLPISAARFLLRASKKKREATDFSLTPSFINIPLQYIFSLERYLLKWSSLPFGISILCVARKKAV</sequence>
<keyword evidence="1" id="KW-0808">Transferase</keyword>
<keyword evidence="1" id="KW-0347">Helicase</keyword>
<reference evidence="2" key="1">
    <citation type="journal article" date="2019" name="Int. J. Syst. Evol. Microbiol.">
        <title>The Global Catalogue of Microorganisms (GCM) 10K type strain sequencing project: providing services to taxonomists for standard genome sequencing and annotation.</title>
        <authorList>
            <consortium name="The Broad Institute Genomics Platform"/>
            <consortium name="The Broad Institute Genome Sequencing Center for Infectious Disease"/>
            <person name="Wu L."/>
            <person name="Ma J."/>
        </authorList>
    </citation>
    <scope>NUCLEOTIDE SEQUENCE [LARGE SCALE GENOMIC DNA]</scope>
    <source>
        <strain evidence="2">JCM 17925</strain>
    </source>
</reference>
<accession>A0ABP8KKX4</accession>
<keyword evidence="1" id="KW-0489">Methyltransferase</keyword>
<dbReference type="GO" id="GO:0032259">
    <property type="term" value="P:methylation"/>
    <property type="evidence" value="ECO:0007669"/>
    <property type="project" value="UniProtKB-KW"/>
</dbReference>
<dbReference type="PANTHER" id="PTHR43861">
    <property type="entry name" value="TRANS-ACONITATE 2-METHYLTRANSFERASE-RELATED"/>
    <property type="match status" value="1"/>
</dbReference>
<dbReference type="GO" id="GO:0008168">
    <property type="term" value="F:methyltransferase activity"/>
    <property type="evidence" value="ECO:0007669"/>
    <property type="project" value="UniProtKB-KW"/>
</dbReference>
<dbReference type="SUPFAM" id="SSF53335">
    <property type="entry name" value="S-adenosyl-L-methionine-dependent methyltransferases"/>
    <property type="match status" value="1"/>
</dbReference>
<keyword evidence="2" id="KW-1185">Reference proteome</keyword>
<dbReference type="GO" id="GO:0004386">
    <property type="term" value="F:helicase activity"/>
    <property type="evidence" value="ECO:0007669"/>
    <property type="project" value="UniProtKB-KW"/>
</dbReference>
<keyword evidence="1" id="KW-0067">ATP-binding</keyword>
<comment type="caution">
    <text evidence="1">The sequence shown here is derived from an EMBL/GenBank/DDBJ whole genome shotgun (WGS) entry which is preliminary data.</text>
</comment>
<dbReference type="RefSeq" id="WP_345268686.1">
    <property type="nucleotide sequence ID" value="NZ_BAABHB010000005.1"/>
</dbReference>
<protein>
    <submittedName>
        <fullName evidence="1">Class I SAM-dependent methyltransferase</fullName>
    </submittedName>
</protein>
<gene>
    <name evidence="1" type="ORF">GCM10023187_30960</name>
</gene>
<keyword evidence="1" id="KW-0547">Nucleotide-binding</keyword>
<name>A0ABP8KKX4_9BACT</name>
<organism evidence="1 2">
    <name type="scientific">Nibrella viscosa</name>
    <dbReference type="NCBI Taxonomy" id="1084524"/>
    <lineage>
        <taxon>Bacteria</taxon>
        <taxon>Pseudomonadati</taxon>
        <taxon>Bacteroidota</taxon>
        <taxon>Cytophagia</taxon>
        <taxon>Cytophagales</taxon>
        <taxon>Spirosomataceae</taxon>
        <taxon>Nibrella</taxon>
    </lineage>
</organism>
<evidence type="ECO:0000313" key="2">
    <source>
        <dbReference type="Proteomes" id="UP001500936"/>
    </source>
</evidence>
<proteinExistence type="predicted"/>
<dbReference type="InterPro" id="IPR029063">
    <property type="entry name" value="SAM-dependent_MTases_sf"/>
</dbReference>
<keyword evidence="1" id="KW-0378">Hydrolase</keyword>
<evidence type="ECO:0000313" key="1">
    <source>
        <dbReference type="EMBL" id="GAA4408687.1"/>
    </source>
</evidence>
<dbReference type="EMBL" id="BAABHB010000005">
    <property type="protein sequence ID" value="GAA4408687.1"/>
    <property type="molecule type" value="Genomic_DNA"/>
</dbReference>
<dbReference type="Pfam" id="PF13489">
    <property type="entry name" value="Methyltransf_23"/>
    <property type="match status" value="1"/>
</dbReference>